<evidence type="ECO:0000256" key="3">
    <source>
        <dbReference type="ARBA" id="ARBA00022989"/>
    </source>
</evidence>
<gene>
    <name evidence="6" type="ORF">MSKU9_0159</name>
</gene>
<dbReference type="InterPro" id="IPR008217">
    <property type="entry name" value="Ccc1_fam"/>
</dbReference>
<protein>
    <submittedName>
        <fullName evidence="6">Nodulin-related Integral membrane protein DUF125</fullName>
    </submittedName>
</protein>
<proteinExistence type="predicted"/>
<organism evidence="6 7">
    <name type="scientific">Komagataeibacter diospyri</name>
    <dbReference type="NCBI Taxonomy" id="1932662"/>
    <lineage>
        <taxon>Bacteria</taxon>
        <taxon>Pseudomonadati</taxon>
        <taxon>Pseudomonadota</taxon>
        <taxon>Alphaproteobacteria</taxon>
        <taxon>Acetobacterales</taxon>
        <taxon>Acetobacteraceae</taxon>
        <taxon>Komagataeibacter</taxon>
    </lineage>
</organism>
<feature type="transmembrane region" description="Helical" evidence="5">
    <location>
        <begin position="154"/>
        <end position="175"/>
    </location>
</feature>
<dbReference type="Pfam" id="PF01988">
    <property type="entry name" value="VIT1"/>
    <property type="match status" value="1"/>
</dbReference>
<evidence type="ECO:0000313" key="7">
    <source>
        <dbReference type="Proteomes" id="UP000315095"/>
    </source>
</evidence>
<evidence type="ECO:0000256" key="2">
    <source>
        <dbReference type="ARBA" id="ARBA00022692"/>
    </source>
</evidence>
<dbReference type="GO" id="GO:0030026">
    <property type="term" value="P:intracellular manganese ion homeostasis"/>
    <property type="evidence" value="ECO:0007669"/>
    <property type="project" value="InterPro"/>
</dbReference>
<evidence type="ECO:0000256" key="1">
    <source>
        <dbReference type="ARBA" id="ARBA00004127"/>
    </source>
</evidence>
<feature type="transmembrane region" description="Helical" evidence="5">
    <location>
        <begin position="215"/>
        <end position="233"/>
    </location>
</feature>
<sequence length="235" mass="24144">MDVSDKGISGSDEVHAAARMGWLRASVLGANDGILSTSSLIIGVASAHTAQAGILLAGISSLIAGAMSMAAGEYVSVSSQADSEKADLTREKKELGSSWDSEVSELAGIYRQRGLDDLLAHQVAVALMKHDALGVHARDELGISDVTAARPIQAALASACAFALGAILPLLTAVLSPLRLVSWSVSIVSLICLAILGTVGALAGGTAPWRPALRVIFWGVMAMLVTSVIGNVFNK</sequence>
<evidence type="ECO:0000256" key="5">
    <source>
        <dbReference type="SAM" id="Phobius"/>
    </source>
</evidence>
<reference evidence="7" key="1">
    <citation type="submission" date="2017-01" db="EMBL/GenBank/DDBJ databases">
        <title>Komagataeibacter sp. MSKU9 whole genome sequencing project.</title>
        <authorList>
            <person name="Matsutani M."/>
            <person name="Naloka K."/>
            <person name="Theeragool G."/>
            <person name="Yakushi T."/>
            <person name="Matsushita K."/>
        </authorList>
    </citation>
    <scope>NUCLEOTIDE SEQUENCE [LARGE SCALE GENOMIC DNA]</scope>
    <source>
        <strain evidence="7">MSKU9</strain>
    </source>
</reference>
<dbReference type="PANTHER" id="PTHR31851">
    <property type="entry name" value="FE(2+)/MN(2+) TRANSPORTER PCL1"/>
    <property type="match status" value="1"/>
</dbReference>
<evidence type="ECO:0000313" key="6">
    <source>
        <dbReference type="EMBL" id="GCE82018.1"/>
    </source>
</evidence>
<comment type="subcellular location">
    <subcellularLocation>
        <location evidence="1">Endomembrane system</location>
        <topology evidence="1">Multi-pass membrane protein</topology>
    </subcellularLocation>
</comment>
<comment type="caution">
    <text evidence="6">The sequence shown here is derived from an EMBL/GenBank/DDBJ whole genome shotgun (WGS) entry which is preliminary data.</text>
</comment>
<keyword evidence="4 5" id="KW-0472">Membrane</keyword>
<dbReference type="Proteomes" id="UP000315095">
    <property type="component" value="Unassembled WGS sequence"/>
</dbReference>
<dbReference type="EMBL" id="BDLU01000006">
    <property type="protein sequence ID" value="GCE82018.1"/>
    <property type="molecule type" value="Genomic_DNA"/>
</dbReference>
<accession>A0A4P5NK89</accession>
<dbReference type="RefSeq" id="WP_141259467.1">
    <property type="nucleotide sequence ID" value="NZ_BDLU01000006.1"/>
</dbReference>
<dbReference type="AlphaFoldDB" id="A0A4P5NK89"/>
<dbReference type="CDD" id="cd02432">
    <property type="entry name" value="Nodulin-21_like_1"/>
    <property type="match status" value="1"/>
</dbReference>
<feature type="transmembrane region" description="Helical" evidence="5">
    <location>
        <begin position="181"/>
        <end position="203"/>
    </location>
</feature>
<dbReference type="GO" id="GO:0005384">
    <property type="term" value="F:manganese ion transmembrane transporter activity"/>
    <property type="evidence" value="ECO:0007669"/>
    <property type="project" value="InterPro"/>
</dbReference>
<name>A0A4P5NK89_9PROT</name>
<keyword evidence="3 5" id="KW-1133">Transmembrane helix</keyword>
<dbReference type="OrthoDB" id="9789677at2"/>
<evidence type="ECO:0000256" key="4">
    <source>
        <dbReference type="ARBA" id="ARBA00023136"/>
    </source>
</evidence>
<keyword evidence="7" id="KW-1185">Reference proteome</keyword>
<dbReference type="GO" id="GO:0012505">
    <property type="term" value="C:endomembrane system"/>
    <property type="evidence" value="ECO:0007669"/>
    <property type="project" value="UniProtKB-SubCell"/>
</dbReference>
<keyword evidence="2 5" id="KW-0812">Transmembrane</keyword>